<evidence type="ECO:0000313" key="3">
    <source>
        <dbReference type="EMBL" id="VFT96932.1"/>
    </source>
</evidence>
<sequence length="1759" mass="196215">MHVRVLPNIQDLPLDDASPKRSRLKPRWRVLGFLYLCISLGLNIYYVVAVVERNVSNDYYWPGFNSTGLHTFLGDIFNGKLPLVGYATDGAVLSLNASLAILKSYATEDTFIDGNPSAARAAMINIPLDQAVTALRSTSFDATIAISPYCWVDLNRSFGLAITAARQRRCELRDMDNAAVYFELPLRNADARTSNFFNYFKATMFSPLQTTATGRLWLETLPSLLPLEDEVTAWRVAGLARWTTQMHNAWQIGMQETISIVNALNFAYQIDINIMPDILQSAIGWTTSKAWFGMANGAYMCAFLNCSVVRGMTNSIDRMPFDWDTQVVVGPSAVTPVEALVRQHIGPYGVIDIRFVTPPTELLEAVLDFQTVVFPDLQRLSHISNFIRTTSANVDPIPPSWTSMVYYGGNPMCLFRTPQPYPQPSFSFGDSCGPQVADSITLGPISSLFAIMATGTLDSIRMLSMCSLCTSHATQNTCLQSLQLAASLYDTLLDKPSMSVVVTAKLLALNVTTVQFATTANSTTLVLLVQPMLRALDDWTFFGWITMYEWAVGTREVYMFEGDVGSVTTISPSQPFVELPANPLELPHRASYYVLYIIIYTAVVFSIVGLLVLVVGVWHRFQVNGRTLFYFNRVVGSVWIGRPCLLVRGVMAIVILSTSNVVFTSTSGFSQLQMQPRSWMEILLLAGEASWLCYAATDLVLPVKLSQAHAPLCCLVSSLVVVLWEGTSSCQLTLAVERSCRVSAVGLQIYCHGGNVSIGNFSRLQGLVLIHIVCFCGSVVATQAYTTWRKSPQSVEHVSHLLLPASADAFLAAIAHADSQGLDSVTCIMSGMLPFRDCLFDLKLWGFIHLPSDVTSTSFVFPTPKFNQKIASFGMDQHAHTTWIRLSAVVGLVYIVGTVIGSYVFIRLTRSTMANDYWWDTFNSSGTQAFMVNWYNFNLQTVRSTAPFRIDGVDQGDSRRVYNTSLTDVVNSALYVTTLQDEANTLTNVIAGLRNMDGCVVPWIFTPYCFVDLARQWELANSIARQRRCYAHETTNGAVYLELVIRNADWTRLQQCWGSSFERGIFSTLGQTMAGQVWMASMNQASLSVAREVSYWQTHGISYYTTHWQTFKLLGVVEHILIQNAFGIAYAMTLKRMSTTMQLAAQTTYKMYWGLANDLLTIGANDSSIAALSLIRHSHQYAFENTSLENIFIETHVLASPLSPGLALVRATLGPFGTLDIKRTRVPTPLAMLFRTLTKTVHIVLATMDSTITDLYLKLTATTVFVAKPIAWDAAQLVGGDLFCELKSQSGNDVAEFFLPHGSCGEVTLNQLFATRENLIKAFLAANLLNANATQITAICARETRNQPACLRTLAILQAVLQPLDWPTITSLVLASKHGVRDILKVEMLQFMKQPGGVLSLSRLNLFAPTEVEYEFWAWMYVFDWVQGIRQVISVQGEFGTLTTISGVELPRSQVSNPLEIHYTEAYYVRCALQYVTILLLVLAAFVVFYILALRGDVEMWNMVEFNRVAGMVWVGRPLVLLRGIAAIGLLSTARLQLIQSENGLLTYFTSPHRPWYTVFMSCGEMCWLVYILNDTFSPLTRQYTYGYATKSSISTWLVTFIWSMLSPVQHHVTMARQCTVVEVDFELVCSSGTMAIGSLARFGGLIGLAMACCVLSYAFERIYDPKTQYQLTDHSLMLHATARNCLDFERWHHRGVVYIDKASAVLTGLLTLQWGNEIFIFDIKSWRRYTFNVATLHNWTLMDLDDKKFLVYAIPLVE</sequence>
<reference evidence="2" key="2">
    <citation type="submission" date="2019-06" db="EMBL/GenBank/DDBJ databases">
        <title>Genomics analysis of Aphanomyces spp. identifies a new class of oomycete effector associated with host adaptation.</title>
        <authorList>
            <person name="Gaulin E."/>
        </authorList>
    </citation>
    <scope>NUCLEOTIDE SEQUENCE</scope>
    <source>
        <strain evidence="2">CBS 578.67</strain>
    </source>
</reference>
<feature type="transmembrane region" description="Helical" evidence="1">
    <location>
        <begin position="883"/>
        <end position="906"/>
    </location>
</feature>
<proteinExistence type="predicted"/>
<evidence type="ECO:0000256" key="1">
    <source>
        <dbReference type="SAM" id="Phobius"/>
    </source>
</evidence>
<name>A0A485LEP0_9STRA</name>
<keyword evidence="1" id="KW-1133">Transmembrane helix</keyword>
<keyword evidence="1" id="KW-0812">Transmembrane</keyword>
<gene>
    <name evidence="3" type="primary">Aste57867_20241</name>
    <name evidence="2" type="ORF">As57867_020175</name>
    <name evidence="3" type="ORF">ASTE57867_20241</name>
</gene>
<feature type="transmembrane region" description="Helical" evidence="1">
    <location>
        <begin position="593"/>
        <end position="618"/>
    </location>
</feature>
<feature type="transmembrane region" description="Helical" evidence="1">
    <location>
        <begin position="1472"/>
        <end position="1493"/>
    </location>
</feature>
<accession>A0A485LEP0</accession>
<feature type="transmembrane region" description="Helical" evidence="1">
    <location>
        <begin position="1556"/>
        <end position="1574"/>
    </location>
</feature>
<protein>
    <submittedName>
        <fullName evidence="3">Aste57867_20241 protein</fullName>
    </submittedName>
</protein>
<feature type="transmembrane region" description="Helical" evidence="1">
    <location>
        <begin position="1514"/>
        <end position="1536"/>
    </location>
</feature>
<reference evidence="3 4" key="1">
    <citation type="submission" date="2019-03" db="EMBL/GenBank/DDBJ databases">
        <authorList>
            <person name="Gaulin E."/>
            <person name="Dumas B."/>
        </authorList>
    </citation>
    <scope>NUCLEOTIDE SEQUENCE [LARGE SCALE GENOMIC DNA]</scope>
    <source>
        <strain evidence="3">CBS 568.67</strain>
    </source>
</reference>
<keyword evidence="4" id="KW-1185">Reference proteome</keyword>
<evidence type="ECO:0000313" key="4">
    <source>
        <dbReference type="Proteomes" id="UP000332933"/>
    </source>
</evidence>
<feature type="transmembrane region" description="Helical" evidence="1">
    <location>
        <begin position="1640"/>
        <end position="1660"/>
    </location>
</feature>
<organism evidence="3 4">
    <name type="scientific">Aphanomyces stellatus</name>
    <dbReference type="NCBI Taxonomy" id="120398"/>
    <lineage>
        <taxon>Eukaryota</taxon>
        <taxon>Sar</taxon>
        <taxon>Stramenopiles</taxon>
        <taxon>Oomycota</taxon>
        <taxon>Saprolegniomycetes</taxon>
        <taxon>Saprolegniales</taxon>
        <taxon>Verrucalvaceae</taxon>
        <taxon>Aphanomyces</taxon>
    </lineage>
</organism>
<feature type="transmembrane region" description="Helical" evidence="1">
    <location>
        <begin position="30"/>
        <end position="48"/>
    </location>
</feature>
<dbReference type="Proteomes" id="UP000332933">
    <property type="component" value="Unassembled WGS sequence"/>
</dbReference>
<dbReference type="EMBL" id="CAADRA010006789">
    <property type="protein sequence ID" value="VFT96932.1"/>
    <property type="molecule type" value="Genomic_DNA"/>
</dbReference>
<evidence type="ECO:0000313" key="2">
    <source>
        <dbReference type="EMBL" id="KAF0688112.1"/>
    </source>
</evidence>
<keyword evidence="1" id="KW-0472">Membrane</keyword>
<feature type="transmembrane region" description="Helical" evidence="1">
    <location>
        <begin position="1586"/>
        <end position="1606"/>
    </location>
</feature>
<dbReference type="EMBL" id="VJMH01006766">
    <property type="protein sequence ID" value="KAF0688112.1"/>
    <property type="molecule type" value="Genomic_DNA"/>
</dbReference>